<organism evidence="3 4">
    <name type="scientific">Botryobasidium botryosum (strain FD-172 SS1)</name>
    <dbReference type="NCBI Taxonomy" id="930990"/>
    <lineage>
        <taxon>Eukaryota</taxon>
        <taxon>Fungi</taxon>
        <taxon>Dikarya</taxon>
        <taxon>Basidiomycota</taxon>
        <taxon>Agaricomycotina</taxon>
        <taxon>Agaricomycetes</taxon>
        <taxon>Cantharellales</taxon>
        <taxon>Botryobasidiaceae</taxon>
        <taxon>Botryobasidium</taxon>
    </lineage>
</organism>
<evidence type="ECO:0000259" key="2">
    <source>
        <dbReference type="Pfam" id="PF00248"/>
    </source>
</evidence>
<reference evidence="4" key="1">
    <citation type="journal article" date="2014" name="Proc. Natl. Acad. Sci. U.S.A.">
        <title>Extensive sampling of basidiomycete genomes demonstrates inadequacy of the white-rot/brown-rot paradigm for wood decay fungi.</title>
        <authorList>
            <person name="Riley R."/>
            <person name="Salamov A.A."/>
            <person name="Brown D.W."/>
            <person name="Nagy L.G."/>
            <person name="Floudas D."/>
            <person name="Held B.W."/>
            <person name="Levasseur A."/>
            <person name="Lombard V."/>
            <person name="Morin E."/>
            <person name="Otillar R."/>
            <person name="Lindquist E.A."/>
            <person name="Sun H."/>
            <person name="LaButti K.M."/>
            <person name="Schmutz J."/>
            <person name="Jabbour D."/>
            <person name="Luo H."/>
            <person name="Baker S.E."/>
            <person name="Pisabarro A.G."/>
            <person name="Walton J.D."/>
            <person name="Blanchette R.A."/>
            <person name="Henrissat B."/>
            <person name="Martin F."/>
            <person name="Cullen D."/>
            <person name="Hibbett D.S."/>
            <person name="Grigoriev I.V."/>
        </authorList>
    </citation>
    <scope>NUCLEOTIDE SEQUENCE [LARGE SCALE GENOMIC DNA]</scope>
    <source>
        <strain evidence="4">FD-172 SS1</strain>
    </source>
</reference>
<dbReference type="SUPFAM" id="SSF51430">
    <property type="entry name" value="NAD(P)-linked oxidoreductase"/>
    <property type="match status" value="1"/>
</dbReference>
<dbReference type="STRING" id="930990.A0A067MBW4"/>
<accession>A0A067MBW4</accession>
<evidence type="ECO:0000313" key="4">
    <source>
        <dbReference type="Proteomes" id="UP000027195"/>
    </source>
</evidence>
<keyword evidence="4" id="KW-1185">Reference proteome</keyword>
<dbReference type="InParanoid" id="A0A067MBW4"/>
<dbReference type="EMBL" id="KL198079">
    <property type="protein sequence ID" value="KDQ09342.1"/>
    <property type="molecule type" value="Genomic_DNA"/>
</dbReference>
<evidence type="ECO:0000313" key="3">
    <source>
        <dbReference type="EMBL" id="KDQ09342.1"/>
    </source>
</evidence>
<protein>
    <recommendedName>
        <fullName evidence="2">NADP-dependent oxidoreductase domain-containing protein</fullName>
    </recommendedName>
</protein>
<dbReference type="CDD" id="cd19075">
    <property type="entry name" value="AKR_AKR7A1-5"/>
    <property type="match status" value="1"/>
</dbReference>
<dbReference type="Pfam" id="PF00248">
    <property type="entry name" value="Aldo_ket_red"/>
    <property type="match status" value="1"/>
</dbReference>
<dbReference type="Proteomes" id="UP000027195">
    <property type="component" value="Unassembled WGS sequence"/>
</dbReference>
<dbReference type="AlphaFoldDB" id="A0A067MBW4"/>
<dbReference type="InterPro" id="IPR023210">
    <property type="entry name" value="NADP_OxRdtase_dom"/>
</dbReference>
<sequence length="318" mass="35776">MSSRVPLLYGTGGFGVVGTETRVHEVAKAQELIDVFAKHGYSRIDTARFYGEGTSEKIIAQLDLKSATVDTKIIPLKPGDHAPARFREFFAESVQALGPYKIRVLYLHWPDRSVPFEDTLRVVNELHKEGKFEEFGLSNFFSWEVAEIVTIAKANGWIRPTFYQGTYSALDRSVEYELIPCLRKFGIRFVAYSTMAGGYLTGKLLEEAPTPGSHFDSNTRWGDWYHTKYDHLAPLVRDLKELAEKHNLRLGQVALRWLQHHSILTPEDGGVILGASSAQQLEQNILDSEEGPLPEEIVSALEKAWKKAKGGAMYYARA</sequence>
<dbReference type="OrthoDB" id="2310150at2759"/>
<gene>
    <name evidence="3" type="ORF">BOTBODRAFT_37102</name>
</gene>
<dbReference type="PANTHER" id="PTHR43364">
    <property type="entry name" value="NADH-SPECIFIC METHYLGLYOXAL REDUCTASE-RELATED"/>
    <property type="match status" value="1"/>
</dbReference>
<feature type="domain" description="NADP-dependent oxidoreductase" evidence="2">
    <location>
        <begin position="7"/>
        <end position="305"/>
    </location>
</feature>
<name>A0A067MBW4_BOTB1</name>
<evidence type="ECO:0000256" key="1">
    <source>
        <dbReference type="ARBA" id="ARBA00023002"/>
    </source>
</evidence>
<dbReference type="InterPro" id="IPR050523">
    <property type="entry name" value="AKR_Detox_Biosynth"/>
</dbReference>
<dbReference type="GO" id="GO:0016491">
    <property type="term" value="F:oxidoreductase activity"/>
    <property type="evidence" value="ECO:0007669"/>
    <property type="project" value="UniProtKB-KW"/>
</dbReference>
<proteinExistence type="predicted"/>
<keyword evidence="1" id="KW-0560">Oxidoreductase</keyword>
<dbReference type="PANTHER" id="PTHR43364:SF4">
    <property type="entry name" value="NAD(P)-LINKED OXIDOREDUCTASE SUPERFAMILY PROTEIN"/>
    <property type="match status" value="1"/>
</dbReference>
<dbReference type="InterPro" id="IPR036812">
    <property type="entry name" value="NAD(P)_OxRdtase_dom_sf"/>
</dbReference>
<dbReference type="Gene3D" id="3.20.20.100">
    <property type="entry name" value="NADP-dependent oxidoreductase domain"/>
    <property type="match status" value="1"/>
</dbReference>
<dbReference type="HOGENOM" id="CLU_023205_1_1_1"/>